<gene>
    <name evidence="2" type="ORF">D7X12_05745</name>
</gene>
<feature type="compositionally biased region" description="Polar residues" evidence="1">
    <location>
        <begin position="90"/>
        <end position="107"/>
    </location>
</feature>
<accession>A0A3A8NVQ7</accession>
<keyword evidence="3" id="KW-1185">Reference proteome</keyword>
<dbReference type="OrthoDB" id="5524343at2"/>
<feature type="compositionally biased region" description="Basic and acidic residues" evidence="1">
    <location>
        <begin position="292"/>
        <end position="303"/>
    </location>
</feature>
<organism evidence="2 3">
    <name type="scientific">Corallococcus sicarius</name>
    <dbReference type="NCBI Taxonomy" id="2316726"/>
    <lineage>
        <taxon>Bacteria</taxon>
        <taxon>Pseudomonadati</taxon>
        <taxon>Myxococcota</taxon>
        <taxon>Myxococcia</taxon>
        <taxon>Myxococcales</taxon>
        <taxon>Cystobacterineae</taxon>
        <taxon>Myxococcaceae</taxon>
        <taxon>Corallococcus</taxon>
    </lineage>
</organism>
<evidence type="ECO:0000313" key="3">
    <source>
        <dbReference type="Proteomes" id="UP000273405"/>
    </source>
</evidence>
<protein>
    <submittedName>
        <fullName evidence="2">Uncharacterized protein</fullName>
    </submittedName>
</protein>
<name>A0A3A8NVQ7_9BACT</name>
<evidence type="ECO:0000313" key="2">
    <source>
        <dbReference type="EMBL" id="RKH46291.1"/>
    </source>
</evidence>
<dbReference type="RefSeq" id="WP_120624251.1">
    <property type="nucleotide sequence ID" value="NZ_RAWG01000024.1"/>
</dbReference>
<reference evidence="3" key="1">
    <citation type="submission" date="2018-09" db="EMBL/GenBank/DDBJ databases">
        <authorList>
            <person name="Livingstone P.G."/>
            <person name="Whitworth D.E."/>
        </authorList>
    </citation>
    <scope>NUCLEOTIDE SEQUENCE [LARGE SCALE GENOMIC DNA]</scope>
    <source>
        <strain evidence="3">CA040B</strain>
    </source>
</reference>
<dbReference type="Proteomes" id="UP000273405">
    <property type="component" value="Unassembled WGS sequence"/>
</dbReference>
<dbReference type="AlphaFoldDB" id="A0A3A8NVQ7"/>
<sequence>MGFNIGSQIDSVMARVRKATEQVRTNMAAAAQSVKEPLADASNAKPLDVYQGVYLDSFEPERAAKKGLVELAAPPPPGSTAPPSGMPVNQAEQAQQENGWKSTQPTVVQTSKTGCAEAALTFLEQSDSEAPAPLTQQQAQEQVRNKADTLATSPSGVKEQGVDVNLTNGATPAEMGAVLGSMGIAVTRSSAECNTRMLSNALNKGELALAQVDSNALLNTTLDPDKQNQEPGELHWITIDGINPGLTDSADDDLYHVRDPVNGAYWMTAADLKKCVSSAKENHDGGGVMTIQKEKDRKTKTPEQLEALAQRNVERANVLGKGNGGASRRASIAESS</sequence>
<evidence type="ECO:0000256" key="1">
    <source>
        <dbReference type="SAM" id="MobiDB-lite"/>
    </source>
</evidence>
<proteinExistence type="predicted"/>
<feature type="region of interest" description="Disordered" evidence="1">
    <location>
        <begin position="279"/>
        <end position="336"/>
    </location>
</feature>
<feature type="region of interest" description="Disordered" evidence="1">
    <location>
        <begin position="70"/>
        <end position="107"/>
    </location>
</feature>
<dbReference type="EMBL" id="RAWG01000024">
    <property type="protein sequence ID" value="RKH46291.1"/>
    <property type="molecule type" value="Genomic_DNA"/>
</dbReference>
<comment type="caution">
    <text evidence="2">The sequence shown here is derived from an EMBL/GenBank/DDBJ whole genome shotgun (WGS) entry which is preliminary data.</text>
</comment>